<proteinExistence type="predicted"/>
<feature type="transmembrane region" description="Helical" evidence="1">
    <location>
        <begin position="304"/>
        <end position="324"/>
    </location>
</feature>
<organism evidence="2">
    <name type="scientific">marine metagenome</name>
    <dbReference type="NCBI Taxonomy" id="408172"/>
    <lineage>
        <taxon>unclassified sequences</taxon>
        <taxon>metagenomes</taxon>
        <taxon>ecological metagenomes</taxon>
    </lineage>
</organism>
<keyword evidence="1" id="KW-0812">Transmembrane</keyword>
<dbReference type="AlphaFoldDB" id="A0A382DR10"/>
<gene>
    <name evidence="2" type="ORF">METZ01_LOCUS193493</name>
</gene>
<keyword evidence="1" id="KW-0472">Membrane</keyword>
<protein>
    <submittedName>
        <fullName evidence="2">Uncharacterized protein</fullName>
    </submittedName>
</protein>
<name>A0A382DR10_9ZZZZ</name>
<evidence type="ECO:0000313" key="2">
    <source>
        <dbReference type="EMBL" id="SVB40639.1"/>
    </source>
</evidence>
<accession>A0A382DR10</accession>
<reference evidence="2" key="1">
    <citation type="submission" date="2018-05" db="EMBL/GenBank/DDBJ databases">
        <authorList>
            <person name="Lanie J.A."/>
            <person name="Ng W.-L."/>
            <person name="Kazmierczak K.M."/>
            <person name="Andrzejewski T.M."/>
            <person name="Davidsen T.M."/>
            <person name="Wayne K.J."/>
            <person name="Tettelin H."/>
            <person name="Glass J.I."/>
            <person name="Rusch D."/>
            <person name="Podicherti R."/>
            <person name="Tsui H.-C.T."/>
            <person name="Winkler M.E."/>
        </authorList>
    </citation>
    <scope>NUCLEOTIDE SEQUENCE</scope>
</reference>
<dbReference type="EMBL" id="UINC01040575">
    <property type="protein sequence ID" value="SVB40639.1"/>
    <property type="molecule type" value="Genomic_DNA"/>
</dbReference>
<evidence type="ECO:0000256" key="1">
    <source>
        <dbReference type="SAM" id="Phobius"/>
    </source>
</evidence>
<keyword evidence="1" id="KW-1133">Transmembrane helix</keyword>
<sequence length="327" mass="38126">MKRLFPFILLLVIFAPGCVEHFISVNVQPDGSYILEFISRGDSTDVFDDDFPHPTEGKNWAQHVWTERTEDDTTWIMETRGYLETGDKFVSSHDAIGVLLHPVEIEIKKRWVSTLYTAQYTFKGREIYRKYPRLGESLEESAGSDSVEWTTEAFVYIISSSLRDMEKQADSELTPFIIERMTTHIRNYADRIKSKRLIDKISRERDNFLKILFKPFAGDLQNSFYEKLDNAMHPYEEELRITTGLQDDKFNFRLTMPGLVTRSNADTLEGDTLKWEFKLGDFAGDDYIMEAVSVIYKTKAIQRIAVFVIFASLLLWLFLWIAVFRKP</sequence>